<evidence type="ECO:0000313" key="2">
    <source>
        <dbReference type="Proteomes" id="UP000267821"/>
    </source>
</evidence>
<gene>
    <name evidence="1" type="ORF">L211DRAFT_848274</name>
</gene>
<organism evidence="1 2">
    <name type="scientific">Terfezia boudieri ATCC MYA-4762</name>
    <dbReference type="NCBI Taxonomy" id="1051890"/>
    <lineage>
        <taxon>Eukaryota</taxon>
        <taxon>Fungi</taxon>
        <taxon>Dikarya</taxon>
        <taxon>Ascomycota</taxon>
        <taxon>Pezizomycotina</taxon>
        <taxon>Pezizomycetes</taxon>
        <taxon>Pezizales</taxon>
        <taxon>Pezizaceae</taxon>
        <taxon>Terfezia</taxon>
    </lineage>
</organism>
<dbReference type="AlphaFoldDB" id="A0A3N4M5D5"/>
<keyword evidence="2" id="KW-1185">Reference proteome</keyword>
<accession>A0A3N4M5D5</accession>
<evidence type="ECO:0000313" key="1">
    <source>
        <dbReference type="EMBL" id="RPB25435.1"/>
    </source>
</evidence>
<dbReference type="InParanoid" id="A0A3N4M5D5"/>
<proteinExistence type="predicted"/>
<dbReference type="EMBL" id="ML121538">
    <property type="protein sequence ID" value="RPB25435.1"/>
    <property type="molecule type" value="Genomic_DNA"/>
</dbReference>
<protein>
    <submittedName>
        <fullName evidence="1">Uncharacterized protein</fullName>
    </submittedName>
</protein>
<name>A0A3N4M5D5_9PEZI</name>
<dbReference type="Proteomes" id="UP000267821">
    <property type="component" value="Unassembled WGS sequence"/>
</dbReference>
<reference evidence="1 2" key="1">
    <citation type="journal article" date="2018" name="Nat. Ecol. Evol.">
        <title>Pezizomycetes genomes reveal the molecular basis of ectomycorrhizal truffle lifestyle.</title>
        <authorList>
            <person name="Murat C."/>
            <person name="Payen T."/>
            <person name="Noel B."/>
            <person name="Kuo A."/>
            <person name="Morin E."/>
            <person name="Chen J."/>
            <person name="Kohler A."/>
            <person name="Krizsan K."/>
            <person name="Balestrini R."/>
            <person name="Da Silva C."/>
            <person name="Montanini B."/>
            <person name="Hainaut M."/>
            <person name="Levati E."/>
            <person name="Barry K.W."/>
            <person name="Belfiori B."/>
            <person name="Cichocki N."/>
            <person name="Clum A."/>
            <person name="Dockter R.B."/>
            <person name="Fauchery L."/>
            <person name="Guy J."/>
            <person name="Iotti M."/>
            <person name="Le Tacon F."/>
            <person name="Lindquist E.A."/>
            <person name="Lipzen A."/>
            <person name="Malagnac F."/>
            <person name="Mello A."/>
            <person name="Molinier V."/>
            <person name="Miyauchi S."/>
            <person name="Poulain J."/>
            <person name="Riccioni C."/>
            <person name="Rubini A."/>
            <person name="Sitrit Y."/>
            <person name="Splivallo R."/>
            <person name="Traeger S."/>
            <person name="Wang M."/>
            <person name="Zifcakova L."/>
            <person name="Wipf D."/>
            <person name="Zambonelli A."/>
            <person name="Paolocci F."/>
            <person name="Nowrousian M."/>
            <person name="Ottonello S."/>
            <person name="Baldrian P."/>
            <person name="Spatafora J.W."/>
            <person name="Henrissat B."/>
            <person name="Nagy L.G."/>
            <person name="Aury J.M."/>
            <person name="Wincker P."/>
            <person name="Grigoriev I.V."/>
            <person name="Bonfante P."/>
            <person name="Martin F.M."/>
        </authorList>
    </citation>
    <scope>NUCLEOTIDE SEQUENCE [LARGE SCALE GENOMIC DNA]</scope>
    <source>
        <strain evidence="1 2">ATCC MYA-4762</strain>
    </source>
</reference>
<sequence length="113" mass="13093">MAPQDQLAYQDKAIRKHIRILCDDKAKKARGSRQAMWIAIHMVRAAYRIAHNREPAIVEPPKWPLPDVDELEQLSARPSYMLRTAKGKESAEVKKAIMESNVERDRVHSRKHN</sequence>